<keyword evidence="1" id="KW-0808">Transferase</keyword>
<organism evidence="1 2">
    <name type="scientific">Leptothoe spongobia TAU-MAC 1115</name>
    <dbReference type="NCBI Taxonomy" id="1967444"/>
    <lineage>
        <taxon>Bacteria</taxon>
        <taxon>Bacillati</taxon>
        <taxon>Cyanobacteriota</taxon>
        <taxon>Cyanophyceae</taxon>
        <taxon>Nodosilineales</taxon>
        <taxon>Cymatolegaceae</taxon>
        <taxon>Leptothoe</taxon>
        <taxon>Leptothoe spongobia</taxon>
    </lineage>
</organism>
<dbReference type="InterPro" id="IPR029063">
    <property type="entry name" value="SAM-dependent_MTases_sf"/>
</dbReference>
<protein>
    <submittedName>
        <fullName evidence="1">Class I SAM-dependent methyltransferase</fullName>
    </submittedName>
</protein>
<sequence length="315" mass="36307">MNYRDLCRQIIDRNKLGLEIGPSHRPIAPKKEGFNVHIIDHLSREQLLEKYSQHDVCLEDIEEVDFIWSGESFLDLLNENKYEWIIASHVVEHTPDLIGFLENCASVLKQDGLLLLLVPDKRFCFDKFRPISGLGKVIENHLSKNSIHSVGSIAEYFLNIVCQDKKIAWHPSDKGSYQMLHSLEDATRMMDVAKSQNTYVDVHNWCFVPHSFRLIIHDLFSLGFTPLKEHLFYPTQGCEFFIGLSKSGKGVNDGSGFSRVRMLELINDELLEKQFIPIDFDNEKYLMLHPDVATAGVDPQQHYLSYGIHEGRTYK</sequence>
<dbReference type="EMBL" id="JADOES010000032">
    <property type="protein sequence ID" value="MBT9316766.1"/>
    <property type="molecule type" value="Genomic_DNA"/>
</dbReference>
<reference evidence="1" key="1">
    <citation type="submission" date="2020-11" db="EMBL/GenBank/DDBJ databases">
        <authorList>
            <person name="Konstantinou D."/>
            <person name="Gkelis S."/>
            <person name="Popin R."/>
            <person name="Fewer D."/>
            <person name="Sivonen K."/>
        </authorList>
    </citation>
    <scope>NUCLEOTIDE SEQUENCE</scope>
    <source>
        <strain evidence="1">TAU-MAC 1115</strain>
    </source>
</reference>
<dbReference type="SUPFAM" id="SSF53335">
    <property type="entry name" value="S-adenosyl-L-methionine-dependent methyltransferases"/>
    <property type="match status" value="1"/>
</dbReference>
<dbReference type="AlphaFoldDB" id="A0A947GPW8"/>
<dbReference type="GO" id="GO:0008168">
    <property type="term" value="F:methyltransferase activity"/>
    <property type="evidence" value="ECO:0007669"/>
    <property type="project" value="UniProtKB-KW"/>
</dbReference>
<evidence type="ECO:0000313" key="2">
    <source>
        <dbReference type="Proteomes" id="UP000717364"/>
    </source>
</evidence>
<dbReference type="Pfam" id="PF13489">
    <property type="entry name" value="Methyltransf_23"/>
    <property type="match status" value="1"/>
</dbReference>
<comment type="caution">
    <text evidence="1">The sequence shown here is derived from an EMBL/GenBank/DDBJ whole genome shotgun (WGS) entry which is preliminary data.</text>
</comment>
<gene>
    <name evidence="1" type="ORF">IXB50_15165</name>
</gene>
<accession>A0A947GPW8</accession>
<keyword evidence="2" id="KW-1185">Reference proteome</keyword>
<proteinExistence type="predicted"/>
<dbReference type="GO" id="GO:0032259">
    <property type="term" value="P:methylation"/>
    <property type="evidence" value="ECO:0007669"/>
    <property type="project" value="UniProtKB-KW"/>
</dbReference>
<keyword evidence="1" id="KW-0489">Methyltransferase</keyword>
<dbReference type="RefSeq" id="WP_215609832.1">
    <property type="nucleotide sequence ID" value="NZ_JADOES010000032.1"/>
</dbReference>
<name>A0A947GPW8_9CYAN</name>
<evidence type="ECO:0000313" key="1">
    <source>
        <dbReference type="EMBL" id="MBT9316766.1"/>
    </source>
</evidence>
<dbReference type="Proteomes" id="UP000717364">
    <property type="component" value="Unassembled WGS sequence"/>
</dbReference>
<reference evidence="1" key="2">
    <citation type="journal article" date="2021" name="Mar. Drugs">
        <title>Genome Reduction and Secondary Metabolism of the Marine Sponge-Associated Cyanobacterium Leptothoe.</title>
        <authorList>
            <person name="Konstantinou D."/>
            <person name="Popin R.V."/>
            <person name="Fewer D.P."/>
            <person name="Sivonen K."/>
            <person name="Gkelis S."/>
        </authorList>
    </citation>
    <scope>NUCLEOTIDE SEQUENCE</scope>
    <source>
        <strain evidence="1">TAU-MAC 1115</strain>
    </source>
</reference>
<dbReference type="Gene3D" id="3.40.50.150">
    <property type="entry name" value="Vaccinia Virus protein VP39"/>
    <property type="match status" value="1"/>
</dbReference>